<dbReference type="InterPro" id="IPR001870">
    <property type="entry name" value="B30.2/SPRY"/>
</dbReference>
<dbReference type="InterPro" id="IPR043136">
    <property type="entry name" value="B30.2/SPRY_sf"/>
</dbReference>
<protein>
    <recommendedName>
        <fullName evidence="1">B30.2/SPRY domain-containing protein</fullName>
    </recommendedName>
</protein>
<dbReference type="SUPFAM" id="SSF49899">
    <property type="entry name" value="Concanavalin A-like lectins/glucanases"/>
    <property type="match status" value="1"/>
</dbReference>
<accession>A0ABQ9FYD1</accession>
<evidence type="ECO:0000313" key="2">
    <source>
        <dbReference type="EMBL" id="KAJ8321250.1"/>
    </source>
</evidence>
<dbReference type="Gene3D" id="2.60.120.920">
    <property type="match status" value="1"/>
</dbReference>
<dbReference type="InterPro" id="IPR013320">
    <property type="entry name" value="ConA-like_dom_sf"/>
</dbReference>
<dbReference type="SMART" id="SM00449">
    <property type="entry name" value="SPRY"/>
    <property type="match status" value="1"/>
</dbReference>
<proteinExistence type="predicted"/>
<keyword evidence="3" id="KW-1185">Reference proteome</keyword>
<dbReference type="PANTHER" id="PTHR12245">
    <property type="entry name" value="SPRY DOMAIN CONTAINING SOCS BOX PROTEIN"/>
    <property type="match status" value="1"/>
</dbReference>
<organism evidence="2 3">
    <name type="scientific">Tegillarca granosa</name>
    <name type="common">Malaysian cockle</name>
    <name type="synonym">Anadara granosa</name>
    <dbReference type="NCBI Taxonomy" id="220873"/>
    <lineage>
        <taxon>Eukaryota</taxon>
        <taxon>Metazoa</taxon>
        <taxon>Spiralia</taxon>
        <taxon>Lophotrochozoa</taxon>
        <taxon>Mollusca</taxon>
        <taxon>Bivalvia</taxon>
        <taxon>Autobranchia</taxon>
        <taxon>Pteriomorphia</taxon>
        <taxon>Arcoida</taxon>
        <taxon>Arcoidea</taxon>
        <taxon>Arcidae</taxon>
        <taxon>Tegillarca</taxon>
    </lineage>
</organism>
<dbReference type="PROSITE" id="PS50188">
    <property type="entry name" value="B302_SPRY"/>
    <property type="match status" value="1"/>
</dbReference>
<dbReference type="Proteomes" id="UP001217089">
    <property type="component" value="Unassembled WGS sequence"/>
</dbReference>
<dbReference type="EMBL" id="JARBDR010000108">
    <property type="protein sequence ID" value="KAJ8321250.1"/>
    <property type="molecule type" value="Genomic_DNA"/>
</dbReference>
<evidence type="ECO:0000313" key="3">
    <source>
        <dbReference type="Proteomes" id="UP001217089"/>
    </source>
</evidence>
<gene>
    <name evidence="2" type="ORF">KUTeg_001192</name>
</gene>
<reference evidence="2 3" key="1">
    <citation type="submission" date="2022-12" db="EMBL/GenBank/DDBJ databases">
        <title>Chromosome-level genome of Tegillarca granosa.</title>
        <authorList>
            <person name="Kim J."/>
        </authorList>
    </citation>
    <scope>NUCLEOTIDE SEQUENCE [LARGE SCALE GENOMIC DNA]</scope>
    <source>
        <strain evidence="2">Teg-2019</strain>
        <tissue evidence="2">Adductor muscle</tissue>
    </source>
</reference>
<feature type="domain" description="B30.2/SPRY" evidence="1">
    <location>
        <begin position="1"/>
        <end position="157"/>
    </location>
</feature>
<name>A0ABQ9FYD1_TEGGR</name>
<dbReference type="InterPro" id="IPR050672">
    <property type="entry name" value="FBXO45-Fsn/SPSB_families"/>
</dbReference>
<sequence>MTMYRHPASDSTDCIRGKTGFTRNVHVWEIGWKKPQRGTHTIVGVATSSAPLHARGYKALVGNSSESWGWDVVKNKLYHKSIHTGSYPKINGSPSIFIVPDKFFVILDMDKGTLSFMANGIYFGVAFDGLRGKTLYPIVNTVWGHCEVTMKYIGSSKSDIFIELKM</sequence>
<comment type="caution">
    <text evidence="2">The sequence shown here is derived from an EMBL/GenBank/DDBJ whole genome shotgun (WGS) entry which is preliminary data.</text>
</comment>
<dbReference type="PANTHER" id="PTHR12245:SF11">
    <property type="entry name" value="PROTEIN GUSTAVUS"/>
    <property type="match status" value="1"/>
</dbReference>
<dbReference type="Pfam" id="PF00622">
    <property type="entry name" value="SPRY"/>
    <property type="match status" value="1"/>
</dbReference>
<evidence type="ECO:0000259" key="1">
    <source>
        <dbReference type="PROSITE" id="PS50188"/>
    </source>
</evidence>
<dbReference type="InterPro" id="IPR003877">
    <property type="entry name" value="SPRY_dom"/>
</dbReference>